<dbReference type="PANTHER" id="PTHR34597">
    <property type="entry name" value="SLR1661 PROTEIN"/>
    <property type="match status" value="1"/>
</dbReference>
<dbReference type="GO" id="GO:0008320">
    <property type="term" value="F:protein transmembrane transporter activity"/>
    <property type="evidence" value="ECO:0007669"/>
    <property type="project" value="TreeGrafter"/>
</dbReference>
<evidence type="ECO:0000256" key="6">
    <source>
        <dbReference type="ARBA" id="ARBA00022927"/>
    </source>
</evidence>
<dbReference type="GO" id="GO:0046819">
    <property type="term" value="P:protein secretion by the type V secretion system"/>
    <property type="evidence" value="ECO:0007669"/>
    <property type="project" value="TreeGrafter"/>
</dbReference>
<keyword evidence="8" id="KW-0998">Cell outer membrane</keyword>
<evidence type="ECO:0000313" key="12">
    <source>
        <dbReference type="Proteomes" id="UP001328733"/>
    </source>
</evidence>
<protein>
    <submittedName>
        <fullName evidence="11">ShlB/FhaC/HecB family hemolysin secretion/activation protein</fullName>
    </submittedName>
</protein>
<sequence length="581" mass="63778">MSRRSLVDSRCIARSVKLLLAIEMCLSLCGGKISAQVRPGIVPRFPLPPQTPEPVPLPRPAPEAPLELPSPSFPAPETPDVPGSITVTRFEFEGNTAFSNRQLQEVTAPFTGRPIAFSELLQAEAAVTKLYTDAGYINSGAVIPAGQTFRRQGAVVKIRVIEGGVEEIAVTVDGRLNPGYVRSRLALATTRPLDRDRLLEALQLLQLDPLIETISAELSAGTSPESSILTVRVKEADTFYLEAFADNNRVSSIGNFERGIELNQGNVTGLGDRLNIRYANTDGSNAVSAGYTVPINPYNGTISLSAQWNFTKVIEEPFDRLDIEGDADYYEVNIRQPILQSPTREVALGATLTNEESYNRLLGEGFPLSPGASDRGRTGVSALRLIQEWTERGQQDVLALRSQFSIGVDLFNATINEKAPDSQFFTWLAQGQYARQLAPDTLFVFRFDLQLADRPLLSLEQYGLGGLYSVRGYSPYALLTDNAFFASVETRLPILRLDKDKGVLQLVPFVDFGVGWNASGNPIPTPDTNTLLAVGLGLQYRMGNNFSARFDWGIPLFELRSPNGGAITQQNIFFSINYRFF</sequence>
<dbReference type="SUPFAM" id="SSF56925">
    <property type="entry name" value="OMPA-like"/>
    <property type="match status" value="1"/>
</dbReference>
<keyword evidence="3" id="KW-0813">Transport</keyword>
<reference evidence="11 12" key="1">
    <citation type="submission" date="2024-01" db="EMBL/GenBank/DDBJ databases">
        <title>Genomic insights into the taxonomy and metabolism of the cyanobacterium Pannus brasiliensis CCIBt3594.</title>
        <authorList>
            <person name="Machado M."/>
            <person name="Botero N.B."/>
            <person name="Andreote A.P.D."/>
            <person name="Feitosa A.M.T."/>
            <person name="Popin R."/>
            <person name="Sivonen K."/>
            <person name="Fiore M.F."/>
        </authorList>
    </citation>
    <scope>NUCLEOTIDE SEQUENCE [LARGE SCALE GENOMIC DNA]</scope>
    <source>
        <strain evidence="11 12">CCIBt3594</strain>
    </source>
</reference>
<dbReference type="Pfam" id="PF08479">
    <property type="entry name" value="POTRA_2"/>
    <property type="match status" value="1"/>
</dbReference>
<dbReference type="InterPro" id="IPR005565">
    <property type="entry name" value="Hemolysn_activator_HlyB_C"/>
</dbReference>
<evidence type="ECO:0000256" key="9">
    <source>
        <dbReference type="SAM" id="MobiDB-lite"/>
    </source>
</evidence>
<dbReference type="Gene3D" id="2.40.160.50">
    <property type="entry name" value="membrane protein fhac: a member of the omp85/tpsb transporter family"/>
    <property type="match status" value="1"/>
</dbReference>
<dbReference type="Proteomes" id="UP001328733">
    <property type="component" value="Unassembled WGS sequence"/>
</dbReference>
<gene>
    <name evidence="11" type="ORF">V0288_07485</name>
</gene>
<evidence type="ECO:0000313" key="11">
    <source>
        <dbReference type="EMBL" id="MEG3436959.1"/>
    </source>
</evidence>
<feature type="compositionally biased region" description="Pro residues" evidence="9">
    <location>
        <begin position="48"/>
        <end position="63"/>
    </location>
</feature>
<keyword evidence="7" id="KW-0472">Membrane</keyword>
<keyword evidence="5" id="KW-0812">Transmembrane</keyword>
<keyword evidence="4" id="KW-1134">Transmembrane beta strand</keyword>
<dbReference type="InterPro" id="IPR034746">
    <property type="entry name" value="POTRA"/>
</dbReference>
<dbReference type="InterPro" id="IPR051544">
    <property type="entry name" value="TPS_OM_transporter"/>
</dbReference>
<dbReference type="InterPro" id="IPR013686">
    <property type="entry name" value="Polypept-transport_assoc_ShlB"/>
</dbReference>
<name>A0AAW9QVH2_9CHRO</name>
<comment type="similarity">
    <text evidence="2">Belongs to the TPS (TC 1.B.20) family.</text>
</comment>
<evidence type="ECO:0000256" key="7">
    <source>
        <dbReference type="ARBA" id="ARBA00023136"/>
    </source>
</evidence>
<dbReference type="RefSeq" id="WP_332864426.1">
    <property type="nucleotide sequence ID" value="NZ_JBAFSM010000011.1"/>
</dbReference>
<evidence type="ECO:0000259" key="10">
    <source>
        <dbReference type="PROSITE" id="PS51779"/>
    </source>
</evidence>
<feature type="domain" description="POTRA" evidence="10">
    <location>
        <begin position="85"/>
        <end position="163"/>
    </location>
</feature>
<organism evidence="11 12">
    <name type="scientific">Pannus brasiliensis CCIBt3594</name>
    <dbReference type="NCBI Taxonomy" id="1427578"/>
    <lineage>
        <taxon>Bacteria</taxon>
        <taxon>Bacillati</taxon>
        <taxon>Cyanobacteriota</taxon>
        <taxon>Cyanophyceae</taxon>
        <taxon>Oscillatoriophycideae</taxon>
        <taxon>Chroococcales</taxon>
        <taxon>Microcystaceae</taxon>
        <taxon>Pannus</taxon>
    </lineage>
</organism>
<evidence type="ECO:0000256" key="5">
    <source>
        <dbReference type="ARBA" id="ARBA00022692"/>
    </source>
</evidence>
<keyword evidence="12" id="KW-1185">Reference proteome</keyword>
<comment type="subcellular location">
    <subcellularLocation>
        <location evidence="1">Cell outer membrane</location>
    </subcellularLocation>
</comment>
<dbReference type="EMBL" id="JBAFSM010000011">
    <property type="protein sequence ID" value="MEG3436959.1"/>
    <property type="molecule type" value="Genomic_DNA"/>
</dbReference>
<evidence type="ECO:0000256" key="8">
    <source>
        <dbReference type="ARBA" id="ARBA00023237"/>
    </source>
</evidence>
<dbReference type="Pfam" id="PF03865">
    <property type="entry name" value="ShlB"/>
    <property type="match status" value="1"/>
</dbReference>
<keyword evidence="6" id="KW-0653">Protein transport</keyword>
<comment type="caution">
    <text evidence="11">The sequence shown here is derived from an EMBL/GenBank/DDBJ whole genome shotgun (WGS) entry which is preliminary data.</text>
</comment>
<dbReference type="Gene3D" id="3.10.20.310">
    <property type="entry name" value="membrane protein fhac"/>
    <property type="match status" value="1"/>
</dbReference>
<dbReference type="InterPro" id="IPR011250">
    <property type="entry name" value="OMP/PagP_B-barrel"/>
</dbReference>
<evidence type="ECO:0000256" key="2">
    <source>
        <dbReference type="ARBA" id="ARBA00009055"/>
    </source>
</evidence>
<dbReference type="AlphaFoldDB" id="A0AAW9QVH2"/>
<evidence type="ECO:0000256" key="4">
    <source>
        <dbReference type="ARBA" id="ARBA00022452"/>
    </source>
</evidence>
<dbReference type="GO" id="GO:0009279">
    <property type="term" value="C:cell outer membrane"/>
    <property type="evidence" value="ECO:0007669"/>
    <property type="project" value="UniProtKB-SubCell"/>
</dbReference>
<accession>A0AAW9QVH2</accession>
<dbReference type="PROSITE" id="PS51779">
    <property type="entry name" value="POTRA"/>
    <property type="match status" value="1"/>
</dbReference>
<dbReference type="PANTHER" id="PTHR34597:SF3">
    <property type="entry name" value="OUTER MEMBRANE TRANSPORTER CDIB"/>
    <property type="match status" value="1"/>
</dbReference>
<evidence type="ECO:0000256" key="1">
    <source>
        <dbReference type="ARBA" id="ARBA00004442"/>
    </source>
</evidence>
<evidence type="ECO:0000256" key="3">
    <source>
        <dbReference type="ARBA" id="ARBA00022448"/>
    </source>
</evidence>
<dbReference type="GO" id="GO:0098046">
    <property type="term" value="C:type V protein secretion system complex"/>
    <property type="evidence" value="ECO:0007669"/>
    <property type="project" value="TreeGrafter"/>
</dbReference>
<feature type="region of interest" description="Disordered" evidence="9">
    <location>
        <begin position="48"/>
        <end position="76"/>
    </location>
</feature>
<proteinExistence type="inferred from homology"/>